<feature type="transmembrane region" description="Helical" evidence="10">
    <location>
        <begin position="198"/>
        <end position="215"/>
    </location>
</feature>
<comment type="caution">
    <text evidence="11">The sequence shown here is derived from an EMBL/GenBank/DDBJ whole genome shotgun (WGS) entry which is preliminary data.</text>
</comment>
<dbReference type="GO" id="GO:0005886">
    <property type="term" value="C:plasma membrane"/>
    <property type="evidence" value="ECO:0007669"/>
    <property type="project" value="UniProtKB-SubCell"/>
</dbReference>
<evidence type="ECO:0000256" key="3">
    <source>
        <dbReference type="ARBA" id="ARBA00022475"/>
    </source>
</evidence>
<proteinExistence type="inferred from homology"/>
<reference evidence="11 12" key="1">
    <citation type="submission" date="2018-11" db="EMBL/GenBank/DDBJ databases">
        <authorList>
            <person name="Li F."/>
        </authorList>
    </citation>
    <scope>NUCLEOTIDE SEQUENCE [LARGE SCALE GENOMIC DNA]</scope>
    <source>
        <strain evidence="11 12">KIS18-7</strain>
    </source>
</reference>
<keyword evidence="3" id="KW-1003">Cell membrane</keyword>
<dbReference type="GO" id="GO:0042941">
    <property type="term" value="P:D-alanine transmembrane transport"/>
    <property type="evidence" value="ECO:0007669"/>
    <property type="project" value="TreeGrafter"/>
</dbReference>
<feature type="transmembrane region" description="Helical" evidence="10">
    <location>
        <begin position="20"/>
        <end position="42"/>
    </location>
</feature>
<evidence type="ECO:0000256" key="5">
    <source>
        <dbReference type="ARBA" id="ARBA00022692"/>
    </source>
</evidence>
<feature type="transmembrane region" description="Helical" evidence="10">
    <location>
        <begin position="322"/>
        <end position="344"/>
    </location>
</feature>
<dbReference type="GO" id="GO:0015188">
    <property type="term" value="F:L-isoleucine transmembrane transporter activity"/>
    <property type="evidence" value="ECO:0007669"/>
    <property type="project" value="TreeGrafter"/>
</dbReference>
<dbReference type="EMBL" id="RJSG01000002">
    <property type="protein sequence ID" value="RNL80447.1"/>
    <property type="molecule type" value="Genomic_DNA"/>
</dbReference>
<accession>A0A3N0DXZ3</accession>
<keyword evidence="4" id="KW-0997">Cell inner membrane</keyword>
<dbReference type="AlphaFoldDB" id="A0A3N0DXZ3"/>
<comment type="similarity">
    <text evidence="9">Belongs to the binding-protein-dependent transport system permease family. LivHM subfamily.</text>
</comment>
<dbReference type="InterPro" id="IPR052157">
    <property type="entry name" value="BCAA_transport_permease"/>
</dbReference>
<feature type="transmembrane region" description="Helical" evidence="10">
    <location>
        <begin position="54"/>
        <end position="71"/>
    </location>
</feature>
<dbReference type="Proteomes" id="UP000277094">
    <property type="component" value="Unassembled WGS sequence"/>
</dbReference>
<evidence type="ECO:0000256" key="1">
    <source>
        <dbReference type="ARBA" id="ARBA00004651"/>
    </source>
</evidence>
<dbReference type="GO" id="GO:0015190">
    <property type="term" value="F:L-leucine transmembrane transporter activity"/>
    <property type="evidence" value="ECO:0007669"/>
    <property type="project" value="TreeGrafter"/>
</dbReference>
<comment type="subcellular location">
    <subcellularLocation>
        <location evidence="1">Cell membrane</location>
        <topology evidence="1">Multi-pass membrane protein</topology>
    </subcellularLocation>
</comment>
<keyword evidence="2" id="KW-0813">Transport</keyword>
<dbReference type="Pfam" id="PF02653">
    <property type="entry name" value="BPD_transp_2"/>
    <property type="match status" value="1"/>
</dbReference>
<dbReference type="CDD" id="cd06582">
    <property type="entry name" value="TM_PBP1_LivH_like"/>
    <property type="match status" value="1"/>
</dbReference>
<keyword evidence="7 10" id="KW-1133">Transmembrane helix</keyword>
<evidence type="ECO:0000256" key="2">
    <source>
        <dbReference type="ARBA" id="ARBA00022448"/>
    </source>
</evidence>
<dbReference type="GO" id="GO:1903806">
    <property type="term" value="P:L-isoleucine import across plasma membrane"/>
    <property type="evidence" value="ECO:0007669"/>
    <property type="project" value="TreeGrafter"/>
</dbReference>
<evidence type="ECO:0000256" key="8">
    <source>
        <dbReference type="ARBA" id="ARBA00023136"/>
    </source>
</evidence>
<feature type="transmembrane region" description="Helical" evidence="10">
    <location>
        <begin position="83"/>
        <end position="104"/>
    </location>
</feature>
<evidence type="ECO:0000256" key="7">
    <source>
        <dbReference type="ARBA" id="ARBA00022989"/>
    </source>
</evidence>
<dbReference type="OrthoDB" id="9807115at2"/>
<evidence type="ECO:0000256" key="10">
    <source>
        <dbReference type="SAM" id="Phobius"/>
    </source>
</evidence>
<evidence type="ECO:0000256" key="6">
    <source>
        <dbReference type="ARBA" id="ARBA00022970"/>
    </source>
</evidence>
<feature type="transmembrane region" description="Helical" evidence="10">
    <location>
        <begin position="244"/>
        <end position="265"/>
    </location>
</feature>
<gene>
    <name evidence="11" type="ORF">EFL95_11920</name>
</gene>
<name>A0A3N0DXZ3_9ACTN</name>
<keyword evidence="6" id="KW-0029">Amino-acid transport</keyword>
<evidence type="ECO:0000256" key="4">
    <source>
        <dbReference type="ARBA" id="ARBA00022519"/>
    </source>
</evidence>
<evidence type="ECO:0000256" key="9">
    <source>
        <dbReference type="ARBA" id="ARBA00037998"/>
    </source>
</evidence>
<keyword evidence="12" id="KW-1185">Reference proteome</keyword>
<dbReference type="PANTHER" id="PTHR11795">
    <property type="entry name" value="BRANCHED-CHAIN AMINO ACID TRANSPORT SYSTEM PERMEASE PROTEIN LIVH"/>
    <property type="match status" value="1"/>
</dbReference>
<dbReference type="PANTHER" id="PTHR11795:SF371">
    <property type="entry name" value="HIGH-AFFINITY BRANCHED-CHAIN AMINO ACID TRANSPORT SYSTEM PERMEASE PROTEIN LIVH"/>
    <property type="match status" value="1"/>
</dbReference>
<sequence>MTPLTLHELFGNFDSFTNFTLGGLVFGAIYALIALGYTMVYGVLQLINFAHSEVFMYGTFAVAWVFILLHGTDQVSWSLGHALPILLVALIGAMAMSAGVALLLERVAYRPLINKNAPKLIALISAIGASFALSEAMGLRDKLTQKIGLADNLKDYVSKPGVAIQNMGQARDIYSNPVTIVPKHLFNIFGYRVTDVDLMIVVSAVLMMVALDQVVRRTRFGRGIRAVAQDPEAAALMGVNSTRVVQGTFLIGGMMAGAAATLYMTKIGSTQLNAGFLLGVKAFTAAVMGGIGNLRGALLGGLILGVAESWGSAVFGDTWRDVVAFVLLVLILLVRPSGILGEALGKARA</sequence>
<protein>
    <submittedName>
        <fullName evidence="11">Branched-chain amino acid ABC transporter permease</fullName>
    </submittedName>
</protein>
<evidence type="ECO:0000313" key="11">
    <source>
        <dbReference type="EMBL" id="RNL80447.1"/>
    </source>
</evidence>
<dbReference type="GO" id="GO:0015192">
    <property type="term" value="F:L-phenylalanine transmembrane transporter activity"/>
    <property type="evidence" value="ECO:0007669"/>
    <property type="project" value="TreeGrafter"/>
</dbReference>
<organism evidence="11 12">
    <name type="scientific">Nocardioides marmorisolisilvae</name>
    <dbReference type="NCBI Taxonomy" id="1542737"/>
    <lineage>
        <taxon>Bacteria</taxon>
        <taxon>Bacillati</taxon>
        <taxon>Actinomycetota</taxon>
        <taxon>Actinomycetes</taxon>
        <taxon>Propionibacteriales</taxon>
        <taxon>Nocardioidaceae</taxon>
        <taxon>Nocardioides</taxon>
    </lineage>
</organism>
<dbReference type="GO" id="GO:0005304">
    <property type="term" value="F:L-valine transmembrane transporter activity"/>
    <property type="evidence" value="ECO:0007669"/>
    <property type="project" value="TreeGrafter"/>
</dbReference>
<keyword evidence="8 10" id="KW-0472">Membrane</keyword>
<dbReference type="GO" id="GO:0015808">
    <property type="term" value="P:L-alanine transport"/>
    <property type="evidence" value="ECO:0007669"/>
    <property type="project" value="TreeGrafter"/>
</dbReference>
<dbReference type="InterPro" id="IPR001851">
    <property type="entry name" value="ABC_transp_permease"/>
</dbReference>
<dbReference type="RefSeq" id="WP_123234942.1">
    <property type="nucleotide sequence ID" value="NZ_RJSG01000002.1"/>
</dbReference>
<keyword evidence="5 10" id="KW-0812">Transmembrane</keyword>
<evidence type="ECO:0000313" key="12">
    <source>
        <dbReference type="Proteomes" id="UP000277094"/>
    </source>
</evidence>